<name>A0A2M7WWP5_UNCKA</name>
<evidence type="ECO:0000256" key="1">
    <source>
        <dbReference type="SAM" id="Phobius"/>
    </source>
</evidence>
<reference evidence="3" key="1">
    <citation type="submission" date="2017-09" db="EMBL/GenBank/DDBJ databases">
        <title>Depth-based differentiation of microbial function through sediment-hosted aquifers and enrichment of novel symbionts in the deep terrestrial subsurface.</title>
        <authorList>
            <person name="Probst A.J."/>
            <person name="Ladd B."/>
            <person name="Jarett J.K."/>
            <person name="Geller-Mcgrath D.E."/>
            <person name="Sieber C.M.K."/>
            <person name="Emerson J.B."/>
            <person name="Anantharaman K."/>
            <person name="Thomas B.C."/>
            <person name="Malmstrom R."/>
            <person name="Stieglmeier M."/>
            <person name="Klingl A."/>
            <person name="Woyke T."/>
            <person name="Ryan C.M."/>
            <person name="Banfield J.F."/>
        </authorList>
    </citation>
    <scope>NUCLEOTIDE SEQUENCE [LARGE SCALE GENOMIC DNA]</scope>
</reference>
<dbReference type="AlphaFoldDB" id="A0A2M7WWP5"/>
<dbReference type="EMBL" id="PFXB01000096">
    <property type="protein sequence ID" value="PJA37429.1"/>
    <property type="molecule type" value="Genomic_DNA"/>
</dbReference>
<evidence type="ECO:0008006" key="4">
    <source>
        <dbReference type="Google" id="ProtNLM"/>
    </source>
</evidence>
<comment type="caution">
    <text evidence="2">The sequence shown here is derived from an EMBL/GenBank/DDBJ whole genome shotgun (WGS) entry which is preliminary data.</text>
</comment>
<keyword evidence="1" id="KW-0472">Membrane</keyword>
<dbReference type="InterPro" id="IPR032820">
    <property type="entry name" value="ATPase_put"/>
</dbReference>
<dbReference type="Pfam" id="PF09527">
    <property type="entry name" value="ATPase_gene1"/>
    <property type="match status" value="1"/>
</dbReference>
<keyword evidence="1" id="KW-0812">Transmembrane</keyword>
<proteinExistence type="predicted"/>
<gene>
    <name evidence="2" type="ORF">CO181_03575</name>
</gene>
<keyword evidence="1" id="KW-1133">Transmembrane helix</keyword>
<dbReference type="Proteomes" id="UP000230538">
    <property type="component" value="Unassembled WGS sequence"/>
</dbReference>
<protein>
    <recommendedName>
        <fullName evidence="4">F0F1 ATP synthase subunit</fullName>
    </recommendedName>
</protein>
<sequence length="88" mass="9798">MIKTNYPLEKKNENQPIKKKHPKVNSFRAIDTALSLGFTLVIPQLGGLAIGLFLDHKLQTKPILTIVFLTTGLVLGIAAMIRQVKQNF</sequence>
<evidence type="ECO:0000313" key="2">
    <source>
        <dbReference type="EMBL" id="PJA37429.1"/>
    </source>
</evidence>
<feature type="transmembrane region" description="Helical" evidence="1">
    <location>
        <begin position="29"/>
        <end position="51"/>
    </location>
</feature>
<evidence type="ECO:0000313" key="3">
    <source>
        <dbReference type="Proteomes" id="UP000230538"/>
    </source>
</evidence>
<accession>A0A2M7WWP5</accession>
<feature type="transmembrane region" description="Helical" evidence="1">
    <location>
        <begin position="63"/>
        <end position="81"/>
    </location>
</feature>
<organism evidence="2 3">
    <name type="scientific">candidate division WWE3 bacterium CG_4_9_14_3_um_filter_43_9</name>
    <dbReference type="NCBI Taxonomy" id="1975082"/>
    <lineage>
        <taxon>Bacteria</taxon>
        <taxon>Katanobacteria</taxon>
    </lineage>
</organism>